<organism evidence="10 11">
    <name type="scientific">Propioniciclava soli</name>
    <dbReference type="NCBI Taxonomy" id="2775081"/>
    <lineage>
        <taxon>Bacteria</taxon>
        <taxon>Bacillati</taxon>
        <taxon>Actinomycetota</taxon>
        <taxon>Actinomycetes</taxon>
        <taxon>Propionibacteriales</taxon>
        <taxon>Propionibacteriaceae</taxon>
        <taxon>Propioniciclava</taxon>
    </lineage>
</organism>
<feature type="transmembrane region" description="Helical" evidence="8">
    <location>
        <begin position="12"/>
        <end position="30"/>
    </location>
</feature>
<dbReference type="EMBL" id="CP115965">
    <property type="protein sequence ID" value="WZW97344.1"/>
    <property type="molecule type" value="Genomic_DNA"/>
</dbReference>
<dbReference type="InterPro" id="IPR020846">
    <property type="entry name" value="MFS_dom"/>
</dbReference>
<evidence type="ECO:0000256" key="5">
    <source>
        <dbReference type="ARBA" id="ARBA00022692"/>
    </source>
</evidence>
<name>A0ABZ3C3C7_9ACTN</name>
<evidence type="ECO:0000256" key="7">
    <source>
        <dbReference type="ARBA" id="ARBA00023136"/>
    </source>
</evidence>
<dbReference type="PANTHER" id="PTHR42718:SF9">
    <property type="entry name" value="MAJOR FACILITATOR SUPERFAMILY MULTIDRUG TRANSPORTER MFSC"/>
    <property type="match status" value="1"/>
</dbReference>
<evidence type="ECO:0000256" key="4">
    <source>
        <dbReference type="ARBA" id="ARBA00022475"/>
    </source>
</evidence>
<evidence type="ECO:0000256" key="3">
    <source>
        <dbReference type="ARBA" id="ARBA00022448"/>
    </source>
</evidence>
<evidence type="ECO:0000313" key="10">
    <source>
        <dbReference type="EMBL" id="WZW97344.1"/>
    </source>
</evidence>
<dbReference type="NCBIfam" id="TIGR00710">
    <property type="entry name" value="efflux_Bcr_CflA"/>
    <property type="match status" value="1"/>
</dbReference>
<dbReference type="Proteomes" id="UP001434337">
    <property type="component" value="Chromosome"/>
</dbReference>
<dbReference type="InterPro" id="IPR011701">
    <property type="entry name" value="MFS"/>
</dbReference>
<dbReference type="Pfam" id="PF07690">
    <property type="entry name" value="MFS_1"/>
    <property type="match status" value="1"/>
</dbReference>
<keyword evidence="5 8" id="KW-0812">Transmembrane</keyword>
<feature type="transmembrane region" description="Helical" evidence="8">
    <location>
        <begin position="80"/>
        <end position="100"/>
    </location>
</feature>
<evidence type="ECO:0000256" key="8">
    <source>
        <dbReference type="SAM" id="Phobius"/>
    </source>
</evidence>
<reference evidence="10 11" key="1">
    <citation type="journal article" date="2023" name="Environ Microbiome">
        <title>A coral-associated actinobacterium mitigates coral bleaching under heat stress.</title>
        <authorList>
            <person name="Li J."/>
            <person name="Zou Y."/>
            <person name="Li Q."/>
            <person name="Zhang J."/>
            <person name="Bourne D.G."/>
            <person name="Lyu Y."/>
            <person name="Liu C."/>
            <person name="Zhang S."/>
        </authorList>
    </citation>
    <scope>NUCLEOTIDE SEQUENCE [LARGE SCALE GENOMIC DNA]</scope>
    <source>
        <strain evidence="10 11">SCSIO 13291</strain>
    </source>
</reference>
<dbReference type="PANTHER" id="PTHR42718">
    <property type="entry name" value="MAJOR FACILITATOR SUPERFAMILY MULTIDRUG TRANSPORTER MFSC"/>
    <property type="match status" value="1"/>
</dbReference>
<dbReference type="InterPro" id="IPR004812">
    <property type="entry name" value="Efflux_drug-R_Bcr/CmlA"/>
</dbReference>
<evidence type="ECO:0000259" key="9">
    <source>
        <dbReference type="PROSITE" id="PS50850"/>
    </source>
</evidence>
<dbReference type="SUPFAM" id="SSF103473">
    <property type="entry name" value="MFS general substrate transporter"/>
    <property type="match status" value="1"/>
</dbReference>
<feature type="transmembrane region" description="Helical" evidence="8">
    <location>
        <begin position="255"/>
        <end position="273"/>
    </location>
</feature>
<protein>
    <submittedName>
        <fullName evidence="10">Multidrug effflux MFS transporter</fullName>
    </submittedName>
</protein>
<feature type="transmembrane region" description="Helical" evidence="8">
    <location>
        <begin position="50"/>
        <end position="68"/>
    </location>
</feature>
<sequence length="406" mass="42440">MPTTTPTRQPSHGMLLVTLAALGMVGPFSIDTMFPAFTQMGESLGVGSVALQQLISVYMLAFGTMSLFHGPISDAVGRKPVIIVGGLLYTAASVGCALSPNLGLLLVFRALQGASAGAGQIISRAMVSDLFPRPVAQRVMSHIAMIFGLAPALAPVVGGWLLLAGDWTVIFWFLAVFGLLVVGLTVLVLPESHPAEARSPLRVGPLFSGLVAVWRDPAGRRLAFAGMTNFAGMFLYISSAPLIVVTHLGGGEQDFWWLFFPLIGGLVFGSWVAGRLAGRLPGTRIATIGYLVSLGAGSVNLMLTLIPATQGLPWAVLVLPVYSFGIALAFPILTLEMLALFPSRRGAASSVQSFVQLMSNAVIAGVLAPFVGVSLAGLAATALAFTGVGWVLWRRHLAVTHDAAPA</sequence>
<evidence type="ECO:0000256" key="2">
    <source>
        <dbReference type="ARBA" id="ARBA00006236"/>
    </source>
</evidence>
<keyword evidence="4" id="KW-1003">Cell membrane</keyword>
<feature type="transmembrane region" description="Helical" evidence="8">
    <location>
        <begin position="314"/>
        <end position="341"/>
    </location>
</feature>
<evidence type="ECO:0000313" key="11">
    <source>
        <dbReference type="Proteomes" id="UP001434337"/>
    </source>
</evidence>
<keyword evidence="7 8" id="KW-0472">Membrane</keyword>
<feature type="domain" description="Major facilitator superfamily (MFS) profile" evidence="9">
    <location>
        <begin position="15"/>
        <end position="406"/>
    </location>
</feature>
<dbReference type="RefSeq" id="WP_342371796.1">
    <property type="nucleotide sequence ID" value="NZ_CP115965.1"/>
</dbReference>
<comment type="similarity">
    <text evidence="2">Belongs to the major facilitator superfamily. Bcr/CmlA family.</text>
</comment>
<feature type="transmembrane region" description="Helical" evidence="8">
    <location>
        <begin position="139"/>
        <end position="163"/>
    </location>
</feature>
<feature type="transmembrane region" description="Helical" evidence="8">
    <location>
        <begin position="169"/>
        <end position="189"/>
    </location>
</feature>
<proteinExistence type="inferred from homology"/>
<dbReference type="InterPro" id="IPR036259">
    <property type="entry name" value="MFS_trans_sf"/>
</dbReference>
<keyword evidence="11" id="KW-1185">Reference proteome</keyword>
<gene>
    <name evidence="10" type="ORF">PCC79_10495</name>
</gene>
<evidence type="ECO:0000256" key="6">
    <source>
        <dbReference type="ARBA" id="ARBA00022989"/>
    </source>
</evidence>
<keyword evidence="3" id="KW-0813">Transport</keyword>
<dbReference type="Gene3D" id="1.20.1720.10">
    <property type="entry name" value="Multidrug resistance protein D"/>
    <property type="match status" value="1"/>
</dbReference>
<feature type="transmembrane region" description="Helical" evidence="8">
    <location>
        <begin position="285"/>
        <end position="308"/>
    </location>
</feature>
<accession>A0ABZ3C3C7</accession>
<keyword evidence="6 8" id="KW-1133">Transmembrane helix</keyword>
<feature type="transmembrane region" description="Helical" evidence="8">
    <location>
        <begin position="230"/>
        <end position="249"/>
    </location>
</feature>
<evidence type="ECO:0000256" key="1">
    <source>
        <dbReference type="ARBA" id="ARBA00004651"/>
    </source>
</evidence>
<feature type="transmembrane region" description="Helical" evidence="8">
    <location>
        <begin position="362"/>
        <end position="393"/>
    </location>
</feature>
<comment type="subcellular location">
    <subcellularLocation>
        <location evidence="1">Cell membrane</location>
        <topology evidence="1">Multi-pass membrane protein</topology>
    </subcellularLocation>
</comment>
<dbReference type="CDD" id="cd17320">
    <property type="entry name" value="MFS_MdfA_MDR_like"/>
    <property type="match status" value="1"/>
</dbReference>
<dbReference type="PROSITE" id="PS50850">
    <property type="entry name" value="MFS"/>
    <property type="match status" value="1"/>
</dbReference>